<dbReference type="Proteomes" id="UP000325598">
    <property type="component" value="Unassembled WGS sequence"/>
</dbReference>
<dbReference type="SUPFAM" id="SSF110849">
    <property type="entry name" value="ParB/Sulfiredoxin"/>
    <property type="match status" value="1"/>
</dbReference>
<sequence>MPRPVIRVPVSSLKDGDSPRAGGIDPDHVQALAESPRGFDPILVHRATRQVIDGMHRLQAAVLRGERDIAVRYLDGPADEVFIQAVRANITHGLPLTLKDRKLAAERILRMHPAWSDRAIARITDLSPKTVGAARRRSTEDIPQPNTRVGQDGRARPADPALRREIARTLLAERPGVPLREVAAFAGISVSTAHDVSRRMRGGEQPESAGVSRTDKRGTRSTVAGVRRDPDVGRNRVTALRSLASDPSLRLTEPGRALVRWLSARALDIEAGERLLAAVPPHCAVTVADLAQCYAEEWERFARELSRPQEQEDAQRAG</sequence>
<feature type="region of interest" description="Disordered" evidence="1">
    <location>
        <begin position="131"/>
        <end position="159"/>
    </location>
</feature>
<feature type="domain" description="ParB-like N-terminal" evidence="2">
    <location>
        <begin position="6"/>
        <end position="90"/>
    </location>
</feature>
<dbReference type="Gene3D" id="3.90.1530.10">
    <property type="entry name" value="Conserved hypothetical protein from pyrococcus furiosus pfu- 392566-001, ParB domain"/>
    <property type="match status" value="1"/>
</dbReference>
<dbReference type="AlphaFoldDB" id="A0A5J4LBT6"/>
<dbReference type="EMBL" id="BLAG01000005">
    <property type="protein sequence ID" value="GES28786.1"/>
    <property type="molecule type" value="Genomic_DNA"/>
</dbReference>
<dbReference type="SMART" id="SM00470">
    <property type="entry name" value="ParB"/>
    <property type="match status" value="1"/>
</dbReference>
<organism evidence="3 4">
    <name type="scientific">Streptomyces angustmyceticus</name>
    <dbReference type="NCBI Taxonomy" id="285578"/>
    <lineage>
        <taxon>Bacteria</taxon>
        <taxon>Bacillati</taxon>
        <taxon>Actinomycetota</taxon>
        <taxon>Actinomycetes</taxon>
        <taxon>Kitasatosporales</taxon>
        <taxon>Streptomycetaceae</taxon>
        <taxon>Streptomyces</taxon>
    </lineage>
</organism>
<comment type="caution">
    <text evidence="3">The sequence shown here is derived from an EMBL/GenBank/DDBJ whole genome shotgun (WGS) entry which is preliminary data.</text>
</comment>
<name>A0A5J4LBT6_9ACTN</name>
<dbReference type="RefSeq" id="WP_233476766.1">
    <property type="nucleotide sequence ID" value="NZ_BLAG01000005.1"/>
</dbReference>
<gene>
    <name evidence="3" type="ORF">San01_12730</name>
</gene>
<evidence type="ECO:0000313" key="4">
    <source>
        <dbReference type="Proteomes" id="UP000325598"/>
    </source>
</evidence>
<keyword evidence="4" id="KW-1185">Reference proteome</keyword>
<evidence type="ECO:0000259" key="2">
    <source>
        <dbReference type="SMART" id="SM00470"/>
    </source>
</evidence>
<protein>
    <recommendedName>
        <fullName evidence="2">ParB-like N-terminal domain-containing protein</fullName>
    </recommendedName>
</protein>
<evidence type="ECO:0000256" key="1">
    <source>
        <dbReference type="SAM" id="MobiDB-lite"/>
    </source>
</evidence>
<proteinExistence type="predicted"/>
<feature type="region of interest" description="Disordered" evidence="1">
    <location>
        <begin position="196"/>
        <end position="232"/>
    </location>
</feature>
<dbReference type="InterPro" id="IPR036086">
    <property type="entry name" value="ParB/Sulfiredoxin_sf"/>
</dbReference>
<reference evidence="3 4" key="1">
    <citation type="submission" date="2019-10" db="EMBL/GenBank/DDBJ databases">
        <title>Whole genome shotgun sequence of Streptomyces angustmyceticus NBRC 3934.</title>
        <authorList>
            <person name="Hosoyama A."/>
            <person name="Ichikawa N."/>
            <person name="Kimura A."/>
            <person name="Kitahashi Y."/>
            <person name="Komaki H."/>
            <person name="Uohara A."/>
        </authorList>
    </citation>
    <scope>NUCLEOTIDE SEQUENCE [LARGE SCALE GENOMIC DNA]</scope>
    <source>
        <strain evidence="3 4">NBRC 3934</strain>
    </source>
</reference>
<evidence type="ECO:0000313" key="3">
    <source>
        <dbReference type="EMBL" id="GES28786.1"/>
    </source>
</evidence>
<accession>A0A5J4LBT6</accession>
<dbReference type="InterPro" id="IPR003115">
    <property type="entry name" value="ParB_N"/>
</dbReference>